<dbReference type="InterPro" id="IPR036852">
    <property type="entry name" value="Peptidase_S8/S53_dom_sf"/>
</dbReference>
<dbReference type="Gene3D" id="3.40.50.200">
    <property type="entry name" value="Peptidase S8/S53 domain"/>
    <property type="match status" value="2"/>
</dbReference>
<dbReference type="GO" id="GO:0004252">
    <property type="term" value="F:serine-type endopeptidase activity"/>
    <property type="evidence" value="ECO:0007669"/>
    <property type="project" value="UniProtKB-UniRule"/>
</dbReference>
<feature type="signal peptide" evidence="8">
    <location>
        <begin position="1"/>
        <end position="29"/>
    </location>
</feature>
<dbReference type="PANTHER" id="PTHR43399">
    <property type="entry name" value="SUBTILISIN-RELATED"/>
    <property type="match status" value="1"/>
</dbReference>
<dbReference type="Proteomes" id="UP000612055">
    <property type="component" value="Unassembled WGS sequence"/>
</dbReference>
<dbReference type="Gene3D" id="2.90.10.30">
    <property type="match status" value="2"/>
</dbReference>
<evidence type="ECO:0000256" key="8">
    <source>
        <dbReference type="SAM" id="SignalP"/>
    </source>
</evidence>
<dbReference type="EMBL" id="JAEHOE010000128">
    <property type="protein sequence ID" value="KAG2485489.1"/>
    <property type="molecule type" value="Genomic_DNA"/>
</dbReference>
<feature type="active site" description="Charge relay system" evidence="5 6">
    <location>
        <position position="420"/>
    </location>
</feature>
<comment type="caution">
    <text evidence="10">The sequence shown here is derived from an EMBL/GenBank/DDBJ whole genome shotgun (WGS) entry which is preliminary data.</text>
</comment>
<gene>
    <name evidence="10" type="ORF">HYH03_015763</name>
</gene>
<dbReference type="InterPro" id="IPR015500">
    <property type="entry name" value="Peptidase_S8_subtilisin-rel"/>
</dbReference>
<dbReference type="InterPro" id="IPR035992">
    <property type="entry name" value="Ricin_B-like_lectins"/>
</dbReference>
<keyword evidence="8" id="KW-0732">Signal</keyword>
<dbReference type="InterPro" id="IPR051048">
    <property type="entry name" value="Peptidase_S8/S53_subtilisin"/>
</dbReference>
<feature type="domain" description="Peptidase S8/S53" evidence="9">
    <location>
        <begin position="351"/>
        <end position="851"/>
    </location>
</feature>
<evidence type="ECO:0000259" key="9">
    <source>
        <dbReference type="Pfam" id="PF00082"/>
    </source>
</evidence>
<dbReference type="Gene3D" id="2.60.120.380">
    <property type="match status" value="1"/>
</dbReference>
<dbReference type="SUPFAM" id="SSF49785">
    <property type="entry name" value="Galactose-binding domain-like"/>
    <property type="match status" value="1"/>
</dbReference>
<reference evidence="10" key="1">
    <citation type="journal article" date="2020" name="bioRxiv">
        <title>Comparative genomics of Chlamydomonas.</title>
        <authorList>
            <person name="Craig R.J."/>
            <person name="Hasan A.R."/>
            <person name="Ness R.W."/>
            <person name="Keightley P.D."/>
        </authorList>
    </citation>
    <scope>NUCLEOTIDE SEQUENCE</scope>
    <source>
        <strain evidence="10">CCAP 11/70</strain>
    </source>
</reference>
<dbReference type="SUPFAM" id="SSF50370">
    <property type="entry name" value="Ricin B-like lectins"/>
    <property type="match status" value="1"/>
</dbReference>
<evidence type="ECO:0000256" key="7">
    <source>
        <dbReference type="SAM" id="MobiDB-lite"/>
    </source>
</evidence>
<evidence type="ECO:0000256" key="4">
    <source>
        <dbReference type="ARBA" id="ARBA00022825"/>
    </source>
</evidence>
<dbReference type="InterPro" id="IPR000209">
    <property type="entry name" value="Peptidase_S8/S53_dom"/>
</dbReference>
<dbReference type="PANTHER" id="PTHR43399:SF4">
    <property type="entry name" value="CELL WALL-ASSOCIATED PROTEASE"/>
    <property type="match status" value="1"/>
</dbReference>
<sequence>MAAQPLRWLGRVAAASVLVAALLCAQGSGEGVSVEVQLRSGPVRLRAAEEGRYPTEGEGGNAPRLFLVHYQEAAAQALRDDLVNLGGAQVLSYATQDTLLVLASPEAVAKYGSRHGAMLADYTAGLKVSPESVRVTKAAAEDARRRLERRLLSTAAGSSETAPTSGSGADVGVLAESSVLQSVRTWDSVPRAGGLQRALDGPERRSLVEPGSAAAQPSSAQLLGSAVQLLPTLALIERQGLLGSWPALMAAALGRGDAETDVCHPRIEDDGLYGTGADVWLHVYLCAEDLEHGLAWLSGRGEVVWVKPMLLQELHNAVASIIVETGSLSRDANLNASAQARPFWARGILGNREVVAITDTGLDLRLCGFLDETRQSYLMKVLPLTGNMSDIAGGLFPEHRKVVQYLTSATANFGDIDAGHGTAAAATIAASTGPTDDPSFRNAPSTGAAPMARLSVFQAGFTSSISATNVYTTPAPNKVLPTHMRCGARIGSDSWGNLGLAGTAYDDTAAQYDRFAFQNPDWLSVVAAGNQGMNLMMPGGTVSSPANAKNTLAIGASLNQVAPDISSTAARDQFLLSLWDTVADIPVGQATAFHPFTGPANGYNRWMNLLLNVTAAPNKMIEVVNADPPHACTDLVGGTAVYGGKIVLIDQSLTVKCTSTIRLGKALNAGTGAVAVILIQGNDDVVPRGAQPGTGTFTTITKAHGQWLKTNMAANPGKPLRLTYYNNVTAAPVNGFGINAIADTSSYGPTTDGRIKPDLVAPGTSLLTLQGLSGVATGVLANTPIQGATLCSSKTTVRTGTSYSAATAAGHIALVRQYFRDGFYTEGSIGGASANFTPSGMLLKAVVIAGAEDLQGGFARNLGAPIAAAPNGVQGWGRFDLSSSVPLPGLIAPGTRLQVADRGSFARTANGTSATLRGVRATADGFLTAVLVWHDFPAALTNPNQLVNDLDLLYEINGDGNVLPLPASRDSTNNVERVRVPVNKGDAVTFYVQATNLRQALLTTDPDVVLPQRWAFVVIGPFNGLLETILNPAFLAPPKFEPKGIAVDNSIVFRLAEGRCARFNAAGGLIASSDCALNFDMRYTLSEVPIYSAQRTRLGISTADSSSKCISIPGDNQTATNIRLEQWGCGVGENQTFELVPVAGLATSNIYNIKTTRGRCLTTLNNAVVAGTPLVLGNCANTAPFRFVLTEYSSGGTRLPRVLLMDLGRPGMPTLRGYRYNIKDGLNRCLTVRGVTAGAGAAFAACDGTPAQDMVLFNPSQDRLTYRIVPQPVWSPTLGPRFCLDVPPAPAAPITLGVYNSSDPGQDLVVSTPPPYMRFTVGCSVQGSATECPRPTDWCTSGVLIPVYCGDDDPKSWVCFDAATGWRGVVRPSKGCSTADSETGWPTADYRLCPEYLPGLVYDAPVRFPFASSISGRIWYTPDAGDTAPGGFSTFTTTFRLQPAQAGVQPGLDMACDNRCDIYLDGVRVAGSPVEWVNFESVTRVNLVGVQTSRTYQITIVAANAPANSRNPAGMLAVLKDSGNNNLTTLINWMIADEWSALSIHPFSDACPETITQCSRGVSPRCGLYRSPYASDWDIRWPCNRLWSTSRNFVFIIKRNGDFELYYSTDGESPSGPAVWSYNTRGPNRSLVLRSDGVWVVPSAPGVGSFTFGSIRAQTGSGTATSYYRMTVTDAGVVTLTDGFAGTVVWDSGRLEGNRDNWMTELTTTLSPRFLQAPCATSVSVCATPGMQTEPWRVERNILAPIDRTNAINISNVHGAEHCAYLCGLRYDGSCTAWVYVRATRVCTITRAPLLNNTLVVGGTQRAVQGIDSGLPQGITAGGRRAEYLGSSISSYRCGLYAGMGPCSLLWSEDGSHMARLNSDGNMCVYSITSGRKWCSNTPGPYTTIYIDTIGRLVLSAAVDGIGPVNITSNSFGTSAKGAQVASLAPFRLVLTNDGYLNIINALQELAWTSQPGSEC</sequence>
<evidence type="ECO:0000256" key="6">
    <source>
        <dbReference type="PROSITE-ProRule" id="PRU01240"/>
    </source>
</evidence>
<keyword evidence="2 6" id="KW-0645">Protease</keyword>
<evidence type="ECO:0000313" key="10">
    <source>
        <dbReference type="EMBL" id="KAG2485489.1"/>
    </source>
</evidence>
<accession>A0A835XL52</accession>
<feature type="region of interest" description="Disordered" evidence="7">
    <location>
        <begin position="193"/>
        <end position="213"/>
    </location>
</feature>
<evidence type="ECO:0000313" key="11">
    <source>
        <dbReference type="Proteomes" id="UP000612055"/>
    </source>
</evidence>
<evidence type="ECO:0000256" key="1">
    <source>
        <dbReference type="ARBA" id="ARBA00011073"/>
    </source>
</evidence>
<comment type="similarity">
    <text evidence="1 6">Belongs to the peptidase S8 family.</text>
</comment>
<protein>
    <recommendedName>
        <fullName evidence="9">Peptidase S8/S53 domain-containing protein</fullName>
    </recommendedName>
</protein>
<dbReference type="InterPro" id="IPR008979">
    <property type="entry name" value="Galactose-bd-like_sf"/>
</dbReference>
<dbReference type="PROSITE" id="PS51892">
    <property type="entry name" value="SUBTILASE"/>
    <property type="match status" value="1"/>
</dbReference>
<feature type="active site" description="Charge relay system" evidence="5 6">
    <location>
        <position position="359"/>
    </location>
</feature>
<dbReference type="Pfam" id="PF00082">
    <property type="entry name" value="Peptidase_S8"/>
    <property type="match status" value="1"/>
</dbReference>
<feature type="active site" description="Charge relay system" evidence="5 6">
    <location>
        <position position="802"/>
    </location>
</feature>
<feature type="chain" id="PRO_5032448340" description="Peptidase S8/S53 domain-containing protein" evidence="8">
    <location>
        <begin position="30"/>
        <end position="1960"/>
    </location>
</feature>
<organism evidence="10 11">
    <name type="scientific">Edaphochlamys debaryana</name>
    <dbReference type="NCBI Taxonomy" id="47281"/>
    <lineage>
        <taxon>Eukaryota</taxon>
        <taxon>Viridiplantae</taxon>
        <taxon>Chlorophyta</taxon>
        <taxon>core chlorophytes</taxon>
        <taxon>Chlorophyceae</taxon>
        <taxon>CS clade</taxon>
        <taxon>Chlamydomonadales</taxon>
        <taxon>Chlamydomonadales incertae sedis</taxon>
        <taxon>Edaphochlamys</taxon>
    </lineage>
</organism>
<keyword evidence="3 6" id="KW-0378">Hydrolase</keyword>
<dbReference type="PRINTS" id="PR00723">
    <property type="entry name" value="SUBTILISIN"/>
</dbReference>
<keyword evidence="4 6" id="KW-0720">Serine protease</keyword>
<dbReference type="Gene3D" id="2.80.10.50">
    <property type="match status" value="1"/>
</dbReference>
<evidence type="ECO:0000256" key="5">
    <source>
        <dbReference type="PIRSR" id="PIRSR615500-1"/>
    </source>
</evidence>
<evidence type="ECO:0000256" key="3">
    <source>
        <dbReference type="ARBA" id="ARBA00022801"/>
    </source>
</evidence>
<dbReference type="SUPFAM" id="SSF52743">
    <property type="entry name" value="Subtilisin-like"/>
    <property type="match status" value="1"/>
</dbReference>
<proteinExistence type="inferred from homology"/>
<dbReference type="CDD" id="cd00161">
    <property type="entry name" value="beta-trefoil_Ricin-like"/>
    <property type="match status" value="1"/>
</dbReference>
<dbReference type="PROSITE" id="PS50231">
    <property type="entry name" value="RICIN_B_LECTIN"/>
    <property type="match status" value="1"/>
</dbReference>
<evidence type="ECO:0000256" key="2">
    <source>
        <dbReference type="ARBA" id="ARBA00022670"/>
    </source>
</evidence>
<dbReference type="GO" id="GO:0006508">
    <property type="term" value="P:proteolysis"/>
    <property type="evidence" value="ECO:0007669"/>
    <property type="project" value="UniProtKB-KW"/>
</dbReference>
<name>A0A835XL52_9CHLO</name>
<keyword evidence="11" id="KW-1185">Reference proteome</keyword>
<dbReference type="OrthoDB" id="545077at2759"/>